<comment type="subcellular location">
    <subcellularLocation>
        <location evidence="1">Membrane</location>
        <topology evidence="1">Single-pass type II membrane protein</topology>
    </subcellularLocation>
</comment>
<dbReference type="PANTHER" id="PTHR31042:SF140">
    <property type="entry name" value="CORE-2_I-BRANCHING BETA-1,6-N-ACETYLGLUCOSAMINYLTRANSFERASE FAMILY PROTEIN"/>
    <property type="match status" value="1"/>
</dbReference>
<dbReference type="Proteomes" id="UP000594263">
    <property type="component" value="Unplaced"/>
</dbReference>
<name>A0A7N0T2Y7_KALFE</name>
<keyword evidence="3" id="KW-0808">Transferase</keyword>
<evidence type="ECO:0000256" key="5">
    <source>
        <dbReference type="ARBA" id="ARBA00023180"/>
    </source>
</evidence>
<dbReference type="InterPro" id="IPR044174">
    <property type="entry name" value="BC10-like"/>
</dbReference>
<feature type="transmembrane region" description="Helical" evidence="6">
    <location>
        <begin position="7"/>
        <end position="28"/>
    </location>
</feature>
<keyword evidence="2" id="KW-0328">Glycosyltransferase</keyword>
<reference evidence="7" key="1">
    <citation type="submission" date="2021-01" db="UniProtKB">
        <authorList>
            <consortium name="EnsemblPlants"/>
        </authorList>
    </citation>
    <scope>IDENTIFICATION</scope>
</reference>
<keyword evidence="6" id="KW-1133">Transmembrane helix</keyword>
<evidence type="ECO:0000256" key="1">
    <source>
        <dbReference type="ARBA" id="ARBA00004606"/>
    </source>
</evidence>
<proteinExistence type="predicted"/>
<dbReference type="AlphaFoldDB" id="A0A7N0T2Y7"/>
<evidence type="ECO:0000256" key="4">
    <source>
        <dbReference type="ARBA" id="ARBA00023136"/>
    </source>
</evidence>
<dbReference type="OMA" id="PNLPERY"/>
<dbReference type="Gramene" id="Kaladp0020s0042.1.v1.1">
    <property type="protein sequence ID" value="Kaladp0020s0042.1.v1.1.CDS.1"/>
    <property type="gene ID" value="Kaladp0020s0042.v1.1"/>
</dbReference>
<dbReference type="InterPro" id="IPR003406">
    <property type="entry name" value="Glyco_trans_14"/>
</dbReference>
<keyword evidence="6" id="KW-0812">Transmembrane</keyword>
<dbReference type="PANTHER" id="PTHR31042">
    <property type="entry name" value="CORE-2/I-BRANCHING BETA-1,6-N-ACETYLGLUCOSAMINYLTRANSFERASE FAMILY PROTEIN-RELATED"/>
    <property type="match status" value="1"/>
</dbReference>
<evidence type="ECO:0000313" key="7">
    <source>
        <dbReference type="EnsemblPlants" id="Kaladp0020s0042.1.v1.1.CDS.1"/>
    </source>
</evidence>
<evidence type="ECO:0000256" key="6">
    <source>
        <dbReference type="SAM" id="Phobius"/>
    </source>
</evidence>
<accession>A0A7N0T2Y7</accession>
<dbReference type="EnsemblPlants" id="Kaladp0020s0042.1.v1.1">
    <property type="protein sequence ID" value="Kaladp0020s0042.1.v1.1.CDS.1"/>
    <property type="gene ID" value="Kaladp0020s0042.v1.1"/>
</dbReference>
<keyword evidence="5" id="KW-0325">Glycoprotein</keyword>
<evidence type="ECO:0000313" key="8">
    <source>
        <dbReference type="Proteomes" id="UP000594263"/>
    </source>
</evidence>
<dbReference type="GO" id="GO:0009506">
    <property type="term" value="C:plasmodesma"/>
    <property type="evidence" value="ECO:0007669"/>
    <property type="project" value="EnsemblPlants"/>
</dbReference>
<sequence>MLSRRFFCTFAILISLPLIILVIAPRFFHPKHVQISLHDELDDITLFRRATLSSLHPQANNQQSLRPKIAFMFLTNSDMTFAPLWQNFFNGHENFYNIYIHCDPTIKIKPVGGVFQNRFIPGKKTERGSPTLISAERRLLATAIIDDPLNLYFALISQHCIPLHSFDYVYNAIFHPPSSFFFSFPFYKHLPQSFIEIKSQEDIMMERYNARGHNVMEPEVPFNMFQMGSQFFILTRKHALVVIKERRLWRKFRLPCLNFDSCYPEEHYFPTLLSMEDPNGCTRYTLTRVNWTDSVDGHPHTYGPSEISIDLIHTLRKSNSTYSFLFARKFSPECLRKLLDIADSVILRD</sequence>
<keyword evidence="8" id="KW-1185">Reference proteome</keyword>
<organism evidence="7 8">
    <name type="scientific">Kalanchoe fedtschenkoi</name>
    <name type="common">Lavender scallops</name>
    <name type="synonym">South American air plant</name>
    <dbReference type="NCBI Taxonomy" id="63787"/>
    <lineage>
        <taxon>Eukaryota</taxon>
        <taxon>Viridiplantae</taxon>
        <taxon>Streptophyta</taxon>
        <taxon>Embryophyta</taxon>
        <taxon>Tracheophyta</taxon>
        <taxon>Spermatophyta</taxon>
        <taxon>Magnoliopsida</taxon>
        <taxon>eudicotyledons</taxon>
        <taxon>Gunneridae</taxon>
        <taxon>Pentapetalae</taxon>
        <taxon>Saxifragales</taxon>
        <taxon>Crassulaceae</taxon>
        <taxon>Kalanchoe</taxon>
    </lineage>
</organism>
<evidence type="ECO:0000256" key="3">
    <source>
        <dbReference type="ARBA" id="ARBA00022679"/>
    </source>
</evidence>
<evidence type="ECO:0000256" key="2">
    <source>
        <dbReference type="ARBA" id="ARBA00022676"/>
    </source>
</evidence>
<dbReference type="GO" id="GO:0016020">
    <property type="term" value="C:membrane"/>
    <property type="evidence" value="ECO:0007669"/>
    <property type="project" value="UniProtKB-SubCell"/>
</dbReference>
<keyword evidence="4 6" id="KW-0472">Membrane</keyword>
<dbReference type="GO" id="GO:0016757">
    <property type="term" value="F:glycosyltransferase activity"/>
    <property type="evidence" value="ECO:0007669"/>
    <property type="project" value="UniProtKB-KW"/>
</dbReference>
<protein>
    <submittedName>
        <fullName evidence="7">Uncharacterized protein</fullName>
    </submittedName>
</protein>
<dbReference type="Pfam" id="PF02485">
    <property type="entry name" value="Branch"/>
    <property type="match status" value="1"/>
</dbReference>